<evidence type="ECO:0000313" key="2">
    <source>
        <dbReference type="EMBL" id="JAD78216.1"/>
    </source>
</evidence>
<proteinExistence type="predicted"/>
<reference evidence="2" key="1">
    <citation type="submission" date="2014-09" db="EMBL/GenBank/DDBJ databases">
        <authorList>
            <person name="Magalhaes I.L.F."/>
            <person name="Oliveira U."/>
            <person name="Santos F.R."/>
            <person name="Vidigal T.H.D.A."/>
            <person name="Brescovit A.D."/>
            <person name="Santos A.J."/>
        </authorList>
    </citation>
    <scope>NUCLEOTIDE SEQUENCE</scope>
    <source>
        <tissue evidence="2">Shoot tissue taken approximately 20 cm above the soil surface</tissue>
    </source>
</reference>
<dbReference type="AlphaFoldDB" id="A0A0A9CRK3"/>
<accession>A0A0A9CRK3</accession>
<protein>
    <submittedName>
        <fullName evidence="2">Uncharacterized protein</fullName>
    </submittedName>
</protein>
<organism evidence="2">
    <name type="scientific">Arundo donax</name>
    <name type="common">Giant reed</name>
    <name type="synonym">Donax arundinaceus</name>
    <dbReference type="NCBI Taxonomy" id="35708"/>
    <lineage>
        <taxon>Eukaryota</taxon>
        <taxon>Viridiplantae</taxon>
        <taxon>Streptophyta</taxon>
        <taxon>Embryophyta</taxon>
        <taxon>Tracheophyta</taxon>
        <taxon>Spermatophyta</taxon>
        <taxon>Magnoliopsida</taxon>
        <taxon>Liliopsida</taxon>
        <taxon>Poales</taxon>
        <taxon>Poaceae</taxon>
        <taxon>PACMAD clade</taxon>
        <taxon>Arundinoideae</taxon>
        <taxon>Arundineae</taxon>
        <taxon>Arundo</taxon>
    </lineage>
</organism>
<feature type="transmembrane region" description="Helical" evidence="1">
    <location>
        <begin position="179"/>
        <end position="200"/>
    </location>
</feature>
<keyword evidence="1" id="KW-0472">Membrane</keyword>
<dbReference type="EMBL" id="GBRH01219679">
    <property type="protein sequence ID" value="JAD78216.1"/>
    <property type="molecule type" value="Transcribed_RNA"/>
</dbReference>
<evidence type="ECO:0000256" key="1">
    <source>
        <dbReference type="SAM" id="Phobius"/>
    </source>
</evidence>
<name>A0A0A9CRK3_ARUDO</name>
<reference evidence="2" key="2">
    <citation type="journal article" date="2015" name="Data Brief">
        <title>Shoot transcriptome of the giant reed, Arundo donax.</title>
        <authorList>
            <person name="Barrero R.A."/>
            <person name="Guerrero F.D."/>
            <person name="Moolhuijzen P."/>
            <person name="Goolsby J.A."/>
            <person name="Tidwell J."/>
            <person name="Bellgard S.E."/>
            <person name="Bellgard M.I."/>
        </authorList>
    </citation>
    <scope>NUCLEOTIDE SEQUENCE</scope>
    <source>
        <tissue evidence="2">Shoot tissue taken approximately 20 cm above the soil surface</tissue>
    </source>
</reference>
<keyword evidence="1" id="KW-0812">Transmembrane</keyword>
<sequence length="221" mass="24248">MALLTLHAAHPLLSPDLLLSIKSSWPPCPGASPLLPRLHCYLPTPSAADPLHPHPFPCCLAPSSLPLFCPSTFMGPSAAASSDRPAPCRHLFGVPCPASLLPTTCFGRMDLELLDFLVGKHFLTVRLYNRSAEFFPGAVLGSGRDRSSPVLAFRRWVPFLAFRSCSLLLFWVLDALLPWFFVLHFVSFLGLPAIGCVLLLDPRSETDFPLFSRLLLLSLLC</sequence>
<keyword evidence="1" id="KW-1133">Transmembrane helix</keyword>